<gene>
    <name evidence="10" type="ORF">OT_ostta05g00480</name>
</gene>
<keyword evidence="11" id="KW-1185">Reference proteome</keyword>
<dbReference type="GeneID" id="9834435"/>
<protein>
    <submittedName>
        <fullName evidence="10">Inner centromere protein, ARK-binding domain</fullName>
    </submittedName>
</protein>
<organism evidence="10 11">
    <name type="scientific">Ostreococcus tauri</name>
    <name type="common">Marine green alga</name>
    <dbReference type="NCBI Taxonomy" id="70448"/>
    <lineage>
        <taxon>Eukaryota</taxon>
        <taxon>Viridiplantae</taxon>
        <taxon>Chlorophyta</taxon>
        <taxon>Mamiellophyceae</taxon>
        <taxon>Mamiellales</taxon>
        <taxon>Bathycoccaceae</taxon>
        <taxon>Ostreococcus</taxon>
    </lineage>
</organism>
<dbReference type="AlphaFoldDB" id="A0A090M578"/>
<name>A0A090M578_OSTTA</name>
<dbReference type="PANTHER" id="PTHR13142">
    <property type="entry name" value="INNER CENTROMERE PROTEIN"/>
    <property type="match status" value="1"/>
</dbReference>
<evidence type="ECO:0000256" key="8">
    <source>
        <dbReference type="SAM" id="MobiDB-lite"/>
    </source>
</evidence>
<feature type="region of interest" description="Disordered" evidence="8">
    <location>
        <begin position="332"/>
        <end position="385"/>
    </location>
</feature>
<feature type="region of interest" description="Disordered" evidence="8">
    <location>
        <begin position="471"/>
        <end position="517"/>
    </location>
</feature>
<evidence type="ECO:0000256" key="2">
    <source>
        <dbReference type="ARBA" id="ARBA00004186"/>
    </source>
</evidence>
<dbReference type="RefSeq" id="XP_022838911.1">
    <property type="nucleotide sequence ID" value="XM_022984155.1"/>
</dbReference>
<comment type="similarity">
    <text evidence="3">Belongs to the INCENP family.</text>
</comment>
<dbReference type="GO" id="GO:0007059">
    <property type="term" value="P:chromosome segregation"/>
    <property type="evidence" value="ECO:0007669"/>
    <property type="project" value="UniProtKB-KW"/>
</dbReference>
<keyword evidence="6" id="KW-0206">Cytoskeleton</keyword>
<dbReference type="Pfam" id="PF03941">
    <property type="entry name" value="INCENP_ARK-bind"/>
    <property type="match status" value="1"/>
</dbReference>
<evidence type="ECO:0000259" key="9">
    <source>
        <dbReference type="Pfam" id="PF03941"/>
    </source>
</evidence>
<feature type="region of interest" description="Disordered" evidence="8">
    <location>
        <begin position="28"/>
        <end position="298"/>
    </location>
</feature>
<evidence type="ECO:0000256" key="3">
    <source>
        <dbReference type="ARBA" id="ARBA00010042"/>
    </source>
</evidence>
<evidence type="ECO:0000313" key="11">
    <source>
        <dbReference type="Proteomes" id="UP000009170"/>
    </source>
</evidence>
<dbReference type="Proteomes" id="UP000009170">
    <property type="component" value="Unassembled WGS sequence"/>
</dbReference>
<evidence type="ECO:0000256" key="7">
    <source>
        <dbReference type="ARBA" id="ARBA00023242"/>
    </source>
</evidence>
<dbReference type="OrthoDB" id="6123at2759"/>
<feature type="domain" description="Inner centromere protein ARK-binding" evidence="9">
    <location>
        <begin position="651"/>
        <end position="702"/>
    </location>
</feature>
<dbReference type="GO" id="GO:0005634">
    <property type="term" value="C:nucleus"/>
    <property type="evidence" value="ECO:0007669"/>
    <property type="project" value="UniProtKB-SubCell"/>
</dbReference>
<accession>A0A090M578</accession>
<feature type="compositionally biased region" description="Basic and acidic residues" evidence="8">
    <location>
        <begin position="251"/>
        <end position="274"/>
    </location>
</feature>
<feature type="compositionally biased region" description="Basic and acidic residues" evidence="8">
    <location>
        <begin position="120"/>
        <end position="140"/>
    </location>
</feature>
<dbReference type="EMBL" id="CAID01000005">
    <property type="protein sequence ID" value="CEF97832.1"/>
    <property type="molecule type" value="Genomic_DNA"/>
</dbReference>
<keyword evidence="5" id="KW-0159">Chromosome partition</keyword>
<dbReference type="InParanoid" id="A0A090M578"/>
<feature type="compositionally biased region" description="Basic and acidic residues" evidence="8">
    <location>
        <begin position="165"/>
        <end position="179"/>
    </location>
</feature>
<evidence type="ECO:0000256" key="6">
    <source>
        <dbReference type="ARBA" id="ARBA00023212"/>
    </source>
</evidence>
<feature type="compositionally biased region" description="Basic and acidic residues" evidence="8">
    <location>
        <begin position="57"/>
        <end position="78"/>
    </location>
</feature>
<sequence>MAPARAREGQVMPRARALGAIARLRARAMGSRGTLGDAMTDALERSRARTWTTGGGDEGRASDGGRVRKGGGDVRDENAMGAWGWGGESERTKSARKSGRGREGRKSSAVVTPVRGLRARASENVEKVPGEERSASKADTAKVPLQPNASSARKGRAVVSTSADVQREGESKNNVESNERGGSTPRGADAGEDEATVSARTARVPASYADAQTPKNVKKIAWIEPAANERSVISAKKGPAPDSTAKSALESTREKSVAAKEAEPIDATESEKIKGGQSQPSAGVPSEQKRRERKRANGLAFLNADIPALAAKNPQAGGAVVSTELKISPRALAARKAKEAKESADSVLPTAPTSASVESKENDDAPSTAAAPALGPRSVVPKAPVDQRSLTESFMIQPETVSSTVNLAPLSSLQKMVPTPSQIKAFQSLTTPSTLQSGRSAQGIKLPAAIAPVANAAEANDVMNRLKRAMEARSRADEENKRQLESALRQKEEERKRREKEMEVRKARHADEEAREREERRLRQERLAQFRLQEEEAQRKAAAEKNKWAKMLEEQKKAMYDISAKLAVPISLKKRTSGQAGFTTSSSEAEKRRRLLENAQAAIQGHSNQPQPSAGMRTPTRSIFRTNFATGAASTHRTPPAESYPISPYCSSDSEDDDRSNKQIPRWARGDALVPQLKAQSYVDPDDIFPNPSLTCSLGKIFAKKSSRDRRRSSSNWTHDRLTLQEELSYKQKMGFR</sequence>
<comment type="subcellular location">
    <subcellularLocation>
        <location evidence="2">Cytoplasm</location>
        <location evidence="2">Cytoskeleton</location>
        <location evidence="2">Spindle</location>
    </subcellularLocation>
    <subcellularLocation>
        <location evidence="1">Nucleus</location>
    </subcellularLocation>
</comment>
<reference evidence="11" key="1">
    <citation type="journal article" date="2006" name="Proc. Natl. Acad. Sci. U.S.A.">
        <title>Genome analysis of the smallest free-living eukaryote Ostreococcus tauri unveils many unique features.</title>
        <authorList>
            <person name="Derelle E."/>
            <person name="Ferraz C."/>
            <person name="Rombauts S."/>
            <person name="Rouze P."/>
            <person name="Worden A.Z."/>
            <person name="Robbens S."/>
            <person name="Partensky F."/>
            <person name="Degroeve S."/>
            <person name="Echeynie S."/>
            <person name="Cooke R."/>
            <person name="Saeys Y."/>
            <person name="Wuyts J."/>
            <person name="Jabbari K."/>
            <person name="Bowler C."/>
            <person name="Panaud O."/>
            <person name="Piegu B."/>
            <person name="Ball S.G."/>
            <person name="Ral J.-P."/>
            <person name="Bouget F.-Y."/>
            <person name="Piganeau G."/>
            <person name="De Baets B."/>
            <person name="Picard A."/>
            <person name="Delseny M."/>
            <person name="Demaille J."/>
            <person name="Van de Peer Y."/>
            <person name="Moreau H."/>
        </authorList>
    </citation>
    <scope>NUCLEOTIDE SEQUENCE [LARGE SCALE GENOMIC DNA]</scope>
    <source>
        <strain evidence="11">OTTH 0595 / CCAP 157/2 / RCC745</strain>
    </source>
</reference>
<evidence type="ECO:0000313" key="10">
    <source>
        <dbReference type="EMBL" id="CEF97832.1"/>
    </source>
</evidence>
<keyword evidence="7" id="KW-0539">Nucleus</keyword>
<feature type="region of interest" description="Disordered" evidence="8">
    <location>
        <begin position="630"/>
        <end position="662"/>
    </location>
</feature>
<evidence type="ECO:0000256" key="5">
    <source>
        <dbReference type="ARBA" id="ARBA00022829"/>
    </source>
</evidence>
<dbReference type="PANTHER" id="PTHR13142:SF1">
    <property type="entry name" value="INNER CENTROMERE PROTEIN"/>
    <property type="match status" value="1"/>
</dbReference>
<evidence type="ECO:0000256" key="4">
    <source>
        <dbReference type="ARBA" id="ARBA00022490"/>
    </source>
</evidence>
<evidence type="ECO:0000256" key="1">
    <source>
        <dbReference type="ARBA" id="ARBA00004123"/>
    </source>
</evidence>
<dbReference type="STRING" id="70448.A0A090M578"/>
<comment type="caution">
    <text evidence="10">The sequence shown here is derived from an EMBL/GenBank/DDBJ whole genome shotgun (WGS) entry which is preliminary data.</text>
</comment>
<reference evidence="10 11" key="2">
    <citation type="journal article" date="2014" name="BMC Genomics">
        <title>An improved genome of the model marine alga Ostreococcus tauri unfolds by assessing Illumina de novo assemblies.</title>
        <authorList>
            <person name="Blanc-Mathieu R."/>
            <person name="Verhelst B."/>
            <person name="Derelle E."/>
            <person name="Rombauts S."/>
            <person name="Bouget F.Y."/>
            <person name="Carre I."/>
            <person name="Chateau A."/>
            <person name="Eyre-Walker A."/>
            <person name="Grimsley N."/>
            <person name="Moreau H."/>
            <person name="Piegu B."/>
            <person name="Rivals E."/>
            <person name="Schackwitz W."/>
            <person name="Van de Peer Y."/>
            <person name="Piganeau G."/>
        </authorList>
    </citation>
    <scope>NUCLEOTIDE SEQUENCE [LARGE SCALE GENOMIC DNA]</scope>
    <source>
        <strain evidence="11">OTTH 0595 / CCAP 157/2 / RCC745</strain>
    </source>
</reference>
<keyword evidence="4" id="KW-0963">Cytoplasm</keyword>
<dbReference type="InterPro" id="IPR005635">
    <property type="entry name" value="Inner_centromere_prot_ARK-bd"/>
</dbReference>
<proteinExistence type="inferred from homology"/>
<dbReference type="GO" id="GO:0005819">
    <property type="term" value="C:spindle"/>
    <property type="evidence" value="ECO:0007669"/>
    <property type="project" value="UniProtKB-SubCell"/>
</dbReference>
<dbReference type="KEGG" id="ota:OT_ostta05g00480"/>